<dbReference type="CDD" id="cd00075">
    <property type="entry name" value="HATPase"/>
    <property type="match status" value="1"/>
</dbReference>
<gene>
    <name evidence="9" type="ORF">IQ266_13375</name>
</gene>
<dbReference type="Proteomes" id="UP000625316">
    <property type="component" value="Unassembled WGS sequence"/>
</dbReference>
<keyword evidence="5" id="KW-0902">Two-component regulatory system</keyword>
<keyword evidence="10" id="KW-1185">Reference proteome</keyword>
<dbReference type="PROSITE" id="PS50109">
    <property type="entry name" value="HIS_KIN"/>
    <property type="match status" value="1"/>
</dbReference>
<dbReference type="InterPro" id="IPR003661">
    <property type="entry name" value="HisK_dim/P_dom"/>
</dbReference>
<dbReference type="SMART" id="SM00387">
    <property type="entry name" value="HATPase_c"/>
    <property type="match status" value="1"/>
</dbReference>
<sequence>MKNILVIEDEPQIRENLQEILTLCDFNASTAPNGLRGIEAVQTFMPDLILCDVNMPELDGHDVLRLLRTDEVTANIPFIFLTSNGARPDVRSGMEMGASDYLTKPVNPDELIKAINTQMAKRSIAERHSEEKLNQLRSNINLALPHELYTPLNGIIGSADLLIRENDDLDCNERLELAEQIRHSALRLYHLTRNFLLYAELEMMASSPDRHEIIRQNRRTRIAIANPITQRAQIQAKKSQRLADLHVEVEPIELAISEVKFIKLIDEVIDNAFKFSQAGQPVQVFGRTVGKTYQIDILDMGRGLTSQQIANLGGYMQFDRDRYEQQGGGLGLTIAKRLMELHGGKLTVNSIPDQETAIGLSFPL</sequence>
<evidence type="ECO:0000259" key="7">
    <source>
        <dbReference type="PROSITE" id="PS50109"/>
    </source>
</evidence>
<dbReference type="SUPFAM" id="SSF52172">
    <property type="entry name" value="CheY-like"/>
    <property type="match status" value="1"/>
</dbReference>
<dbReference type="Pfam" id="PF02518">
    <property type="entry name" value="HATPase_c"/>
    <property type="match status" value="1"/>
</dbReference>
<dbReference type="PRINTS" id="PR00344">
    <property type="entry name" value="BCTRLSENSOR"/>
</dbReference>
<dbReference type="GO" id="GO:0000155">
    <property type="term" value="F:phosphorelay sensor kinase activity"/>
    <property type="evidence" value="ECO:0007669"/>
    <property type="project" value="InterPro"/>
</dbReference>
<keyword evidence="4" id="KW-0808">Transferase</keyword>
<organism evidence="9 10">
    <name type="scientific">Romeriopsis navalis LEGE 11480</name>
    <dbReference type="NCBI Taxonomy" id="2777977"/>
    <lineage>
        <taxon>Bacteria</taxon>
        <taxon>Bacillati</taxon>
        <taxon>Cyanobacteriota</taxon>
        <taxon>Cyanophyceae</taxon>
        <taxon>Leptolyngbyales</taxon>
        <taxon>Leptolyngbyaceae</taxon>
        <taxon>Romeriopsis</taxon>
        <taxon>Romeriopsis navalis</taxon>
    </lineage>
</organism>
<evidence type="ECO:0000256" key="3">
    <source>
        <dbReference type="ARBA" id="ARBA00022553"/>
    </source>
</evidence>
<dbReference type="SUPFAM" id="SSF55874">
    <property type="entry name" value="ATPase domain of HSP90 chaperone/DNA topoisomerase II/histidine kinase"/>
    <property type="match status" value="1"/>
</dbReference>
<dbReference type="CDD" id="cd17574">
    <property type="entry name" value="REC_OmpR"/>
    <property type="match status" value="1"/>
</dbReference>
<feature type="domain" description="Response regulatory" evidence="8">
    <location>
        <begin position="3"/>
        <end position="119"/>
    </location>
</feature>
<evidence type="ECO:0000259" key="8">
    <source>
        <dbReference type="PROSITE" id="PS50110"/>
    </source>
</evidence>
<dbReference type="InterPro" id="IPR011006">
    <property type="entry name" value="CheY-like_superfamily"/>
</dbReference>
<dbReference type="Pfam" id="PF00512">
    <property type="entry name" value="HisKA"/>
    <property type="match status" value="1"/>
</dbReference>
<dbReference type="SMART" id="SM00448">
    <property type="entry name" value="REC"/>
    <property type="match status" value="1"/>
</dbReference>
<dbReference type="PROSITE" id="PS50110">
    <property type="entry name" value="RESPONSE_REGULATORY"/>
    <property type="match status" value="1"/>
</dbReference>
<evidence type="ECO:0000256" key="1">
    <source>
        <dbReference type="ARBA" id="ARBA00000085"/>
    </source>
</evidence>
<keyword evidence="4" id="KW-0418">Kinase</keyword>
<dbReference type="Gene3D" id="3.30.565.10">
    <property type="entry name" value="Histidine kinase-like ATPase, C-terminal domain"/>
    <property type="match status" value="1"/>
</dbReference>
<accession>A0A928Z466</accession>
<name>A0A928Z466_9CYAN</name>
<dbReference type="EC" id="2.7.13.3" evidence="2"/>
<dbReference type="SMART" id="SM00388">
    <property type="entry name" value="HisKA"/>
    <property type="match status" value="1"/>
</dbReference>
<evidence type="ECO:0000256" key="2">
    <source>
        <dbReference type="ARBA" id="ARBA00012438"/>
    </source>
</evidence>
<evidence type="ECO:0000256" key="5">
    <source>
        <dbReference type="ARBA" id="ARBA00023012"/>
    </source>
</evidence>
<evidence type="ECO:0000256" key="4">
    <source>
        <dbReference type="ARBA" id="ARBA00022777"/>
    </source>
</evidence>
<keyword evidence="3 6" id="KW-0597">Phosphoprotein</keyword>
<reference evidence="9" key="1">
    <citation type="submission" date="2020-10" db="EMBL/GenBank/DDBJ databases">
        <authorList>
            <person name="Castelo-Branco R."/>
            <person name="Eusebio N."/>
            <person name="Adriana R."/>
            <person name="Vieira A."/>
            <person name="Brugerolle De Fraissinette N."/>
            <person name="Rezende De Castro R."/>
            <person name="Schneider M.P."/>
            <person name="Vasconcelos V."/>
            <person name="Leao P.N."/>
        </authorList>
    </citation>
    <scope>NUCLEOTIDE SEQUENCE</scope>
    <source>
        <strain evidence="9">LEGE 11480</strain>
    </source>
</reference>
<comment type="caution">
    <text evidence="9">The sequence shown here is derived from an EMBL/GenBank/DDBJ whole genome shotgun (WGS) entry which is preliminary data.</text>
</comment>
<dbReference type="InterPro" id="IPR036890">
    <property type="entry name" value="HATPase_C_sf"/>
</dbReference>
<feature type="modified residue" description="4-aspartylphosphate" evidence="6">
    <location>
        <position position="52"/>
    </location>
</feature>
<evidence type="ECO:0000256" key="6">
    <source>
        <dbReference type="PROSITE-ProRule" id="PRU00169"/>
    </source>
</evidence>
<dbReference type="PANTHER" id="PTHR43547:SF2">
    <property type="entry name" value="HYBRID SIGNAL TRANSDUCTION HISTIDINE KINASE C"/>
    <property type="match status" value="1"/>
</dbReference>
<dbReference type="InterPro" id="IPR005467">
    <property type="entry name" value="His_kinase_dom"/>
</dbReference>
<dbReference type="PANTHER" id="PTHR43547">
    <property type="entry name" value="TWO-COMPONENT HISTIDINE KINASE"/>
    <property type="match status" value="1"/>
</dbReference>
<dbReference type="Gene3D" id="3.40.50.2300">
    <property type="match status" value="1"/>
</dbReference>
<evidence type="ECO:0000313" key="10">
    <source>
        <dbReference type="Proteomes" id="UP000625316"/>
    </source>
</evidence>
<protein>
    <recommendedName>
        <fullName evidence="2">histidine kinase</fullName>
        <ecNumber evidence="2">2.7.13.3</ecNumber>
    </recommendedName>
</protein>
<dbReference type="InterPro" id="IPR036097">
    <property type="entry name" value="HisK_dim/P_sf"/>
</dbReference>
<dbReference type="RefSeq" id="WP_264325552.1">
    <property type="nucleotide sequence ID" value="NZ_JADEXQ010000042.1"/>
</dbReference>
<dbReference type="AlphaFoldDB" id="A0A928Z466"/>
<dbReference type="SUPFAM" id="SSF47384">
    <property type="entry name" value="Homodimeric domain of signal transducing histidine kinase"/>
    <property type="match status" value="1"/>
</dbReference>
<dbReference type="InterPro" id="IPR003594">
    <property type="entry name" value="HATPase_dom"/>
</dbReference>
<proteinExistence type="predicted"/>
<dbReference type="Pfam" id="PF00072">
    <property type="entry name" value="Response_reg"/>
    <property type="match status" value="1"/>
</dbReference>
<dbReference type="Gene3D" id="1.10.287.130">
    <property type="match status" value="1"/>
</dbReference>
<evidence type="ECO:0000313" key="9">
    <source>
        <dbReference type="EMBL" id="MBE9030722.1"/>
    </source>
</evidence>
<dbReference type="InterPro" id="IPR004358">
    <property type="entry name" value="Sig_transdc_His_kin-like_C"/>
</dbReference>
<feature type="domain" description="Histidine kinase" evidence="7">
    <location>
        <begin position="143"/>
        <end position="364"/>
    </location>
</feature>
<dbReference type="CDD" id="cd00082">
    <property type="entry name" value="HisKA"/>
    <property type="match status" value="1"/>
</dbReference>
<dbReference type="EMBL" id="JADEXQ010000042">
    <property type="protein sequence ID" value="MBE9030722.1"/>
    <property type="molecule type" value="Genomic_DNA"/>
</dbReference>
<comment type="catalytic activity">
    <reaction evidence="1">
        <text>ATP + protein L-histidine = ADP + protein N-phospho-L-histidine.</text>
        <dbReference type="EC" id="2.7.13.3"/>
    </reaction>
</comment>
<dbReference type="InterPro" id="IPR001789">
    <property type="entry name" value="Sig_transdc_resp-reg_receiver"/>
</dbReference>